<evidence type="ECO:0000313" key="4">
    <source>
        <dbReference type="Proteomes" id="UP001230188"/>
    </source>
</evidence>
<name>A0AAD7U847_9STRA</name>
<gene>
    <name evidence="3" type="ORF">CTAYLR_010457</name>
</gene>
<dbReference type="GO" id="GO:0010028">
    <property type="term" value="P:xanthophyll cycle"/>
    <property type="evidence" value="ECO:0007669"/>
    <property type="project" value="InterPro"/>
</dbReference>
<comment type="caution">
    <text evidence="3">The sequence shown here is derived from an EMBL/GenBank/DDBJ whole genome shotgun (WGS) entry which is preliminary data.</text>
</comment>
<dbReference type="InterPro" id="IPR010788">
    <property type="entry name" value="VDE_dom"/>
</dbReference>
<protein>
    <recommendedName>
        <fullName evidence="2">VDE lipocalin domain-containing protein</fullName>
    </recommendedName>
</protein>
<dbReference type="Gene3D" id="2.40.128.20">
    <property type="match status" value="1"/>
</dbReference>
<reference evidence="3" key="1">
    <citation type="submission" date="2023-01" db="EMBL/GenBank/DDBJ databases">
        <title>Metagenome sequencing of chrysophaentin producing Chrysophaeum taylorii.</title>
        <authorList>
            <person name="Davison J."/>
            <person name="Bewley C."/>
        </authorList>
    </citation>
    <scope>NUCLEOTIDE SEQUENCE</scope>
    <source>
        <strain evidence="3">NIES-1699</strain>
    </source>
</reference>
<accession>A0AAD7U847</accession>
<evidence type="ECO:0000256" key="1">
    <source>
        <dbReference type="SAM" id="SignalP"/>
    </source>
</evidence>
<dbReference type="Proteomes" id="UP001230188">
    <property type="component" value="Unassembled WGS sequence"/>
</dbReference>
<dbReference type="InterPro" id="IPR012674">
    <property type="entry name" value="Calycin"/>
</dbReference>
<dbReference type="Pfam" id="PF07137">
    <property type="entry name" value="VDE"/>
    <property type="match status" value="1"/>
</dbReference>
<dbReference type="InterPro" id="IPR044682">
    <property type="entry name" value="VDE"/>
</dbReference>
<organism evidence="3 4">
    <name type="scientific">Chrysophaeum taylorii</name>
    <dbReference type="NCBI Taxonomy" id="2483200"/>
    <lineage>
        <taxon>Eukaryota</taxon>
        <taxon>Sar</taxon>
        <taxon>Stramenopiles</taxon>
        <taxon>Ochrophyta</taxon>
        <taxon>Pelagophyceae</taxon>
        <taxon>Pelagomonadales</taxon>
        <taxon>Pelagomonadaceae</taxon>
        <taxon>Chrysophaeum</taxon>
    </lineage>
</organism>
<dbReference type="PANTHER" id="PTHR33970">
    <property type="entry name" value="VIOLAXANTHIN DE-EPOXIDASE, CHLOROPLASTIC-RELATED"/>
    <property type="match status" value="1"/>
</dbReference>
<dbReference type="PANTHER" id="PTHR33970:SF1">
    <property type="entry name" value="VIOLAXANTHIN DE-EPOXIDASE, CHLOROPLASTIC"/>
    <property type="match status" value="1"/>
</dbReference>
<dbReference type="AlphaFoldDB" id="A0AAD7U847"/>
<feature type="chain" id="PRO_5042123026" description="VDE lipocalin domain-containing protein" evidence="1">
    <location>
        <begin position="44"/>
        <end position="366"/>
    </location>
</feature>
<dbReference type="GO" id="GO:0046422">
    <property type="term" value="F:violaxanthin de-epoxidase activity"/>
    <property type="evidence" value="ECO:0007669"/>
    <property type="project" value="InterPro"/>
</dbReference>
<proteinExistence type="predicted"/>
<evidence type="ECO:0000259" key="2">
    <source>
        <dbReference type="Pfam" id="PF07137"/>
    </source>
</evidence>
<feature type="domain" description="VDE lipocalin" evidence="2">
    <location>
        <begin position="68"/>
        <end position="316"/>
    </location>
</feature>
<sequence length="366" mass="40065">MRALLVLGAVVAWRPAMQPWKAQLRSAVLCGTLVALGVPPAPAAEPASTTQGFSELAAEGGVMKAEPSCFINECGAQTRACFGNPSCLKGVTCLGQCRGEQLCATRCFARFGSDRLNNWLSCTLEDKKCVTTGVAQDTSTFYANAPQRVVNFDANELRGAWWKVRGYSAKYDCFACQINTFSKPSNNRVTNDIEFRVPKLGGNAPGYWQNSLVETLVDDRGPQGKATLTVDGKMYGLSFHEQWYVLSSSKTTDVPDIPDHLFVAYKGDTQQGPYDGAFVFTRTKTAYDDSPGLRNLVTDVARKNGLDPTKFCRIDNSCPTVGTERAGASDADLAREKLTWRDVFELTEWLRPGTLKKNDAFDPANM</sequence>
<keyword evidence="1" id="KW-0732">Signal</keyword>
<dbReference type="SUPFAM" id="SSF50814">
    <property type="entry name" value="Lipocalins"/>
    <property type="match status" value="1"/>
</dbReference>
<dbReference type="EMBL" id="JAQMWT010000630">
    <property type="protein sequence ID" value="KAJ8598868.1"/>
    <property type="molecule type" value="Genomic_DNA"/>
</dbReference>
<keyword evidence="4" id="KW-1185">Reference proteome</keyword>
<evidence type="ECO:0000313" key="3">
    <source>
        <dbReference type="EMBL" id="KAJ8598868.1"/>
    </source>
</evidence>
<feature type="signal peptide" evidence="1">
    <location>
        <begin position="1"/>
        <end position="43"/>
    </location>
</feature>